<reference evidence="2" key="5">
    <citation type="journal article" date="2021" name="G3 (Bethesda)">
        <title>Aegilops tauschii genome assembly Aet v5.0 features greater sequence contiguity and improved annotation.</title>
        <authorList>
            <person name="Wang L."/>
            <person name="Zhu T."/>
            <person name="Rodriguez J.C."/>
            <person name="Deal K.R."/>
            <person name="Dubcovsky J."/>
            <person name="McGuire P.E."/>
            <person name="Lux T."/>
            <person name="Spannagl M."/>
            <person name="Mayer K.F.X."/>
            <person name="Baldrich P."/>
            <person name="Meyers B.C."/>
            <person name="Huo N."/>
            <person name="Gu Y.Q."/>
            <person name="Zhou H."/>
            <person name="Devos K.M."/>
            <person name="Bennetzen J.L."/>
            <person name="Unver T."/>
            <person name="Budak H."/>
            <person name="Gulick P.J."/>
            <person name="Galiba G."/>
            <person name="Kalapos B."/>
            <person name="Nelson D.R."/>
            <person name="Li P."/>
            <person name="You F.M."/>
            <person name="Luo M.C."/>
            <person name="Dvorak J."/>
        </authorList>
    </citation>
    <scope>NUCLEOTIDE SEQUENCE [LARGE SCALE GENOMIC DNA]</scope>
    <source>
        <strain evidence="2">cv. AL8/78</strain>
    </source>
</reference>
<proteinExistence type="predicted"/>
<evidence type="ECO:0000313" key="3">
    <source>
        <dbReference type="Proteomes" id="UP000015105"/>
    </source>
</evidence>
<feature type="domain" description="HAT C-terminal dimerisation" evidence="1">
    <location>
        <begin position="10"/>
        <end position="53"/>
    </location>
</feature>
<dbReference type="AlphaFoldDB" id="A0A453JCG7"/>
<reference evidence="2" key="3">
    <citation type="journal article" date="2017" name="Nature">
        <title>Genome sequence of the progenitor of the wheat D genome Aegilops tauschii.</title>
        <authorList>
            <person name="Luo M.C."/>
            <person name="Gu Y.Q."/>
            <person name="Puiu D."/>
            <person name="Wang H."/>
            <person name="Twardziok S.O."/>
            <person name="Deal K.R."/>
            <person name="Huo N."/>
            <person name="Zhu T."/>
            <person name="Wang L."/>
            <person name="Wang Y."/>
            <person name="McGuire P.E."/>
            <person name="Liu S."/>
            <person name="Long H."/>
            <person name="Ramasamy R.K."/>
            <person name="Rodriguez J.C."/>
            <person name="Van S.L."/>
            <person name="Yuan L."/>
            <person name="Wang Z."/>
            <person name="Xia Z."/>
            <person name="Xiao L."/>
            <person name="Anderson O.D."/>
            <person name="Ouyang S."/>
            <person name="Liang Y."/>
            <person name="Zimin A.V."/>
            <person name="Pertea G."/>
            <person name="Qi P."/>
            <person name="Bennetzen J.L."/>
            <person name="Dai X."/>
            <person name="Dawson M.W."/>
            <person name="Muller H.G."/>
            <person name="Kugler K."/>
            <person name="Rivarola-Duarte L."/>
            <person name="Spannagl M."/>
            <person name="Mayer K.F.X."/>
            <person name="Lu F.H."/>
            <person name="Bevan M.W."/>
            <person name="Leroy P."/>
            <person name="Li P."/>
            <person name="You F.M."/>
            <person name="Sun Q."/>
            <person name="Liu Z."/>
            <person name="Lyons E."/>
            <person name="Wicker T."/>
            <person name="Salzberg S.L."/>
            <person name="Devos K.M."/>
            <person name="Dvorak J."/>
        </authorList>
    </citation>
    <scope>NUCLEOTIDE SEQUENCE [LARGE SCALE GENOMIC DNA]</scope>
    <source>
        <strain evidence="2">cv. AL8/78</strain>
    </source>
</reference>
<reference evidence="2" key="4">
    <citation type="submission" date="2019-03" db="UniProtKB">
        <authorList>
            <consortium name="EnsemblPlants"/>
        </authorList>
    </citation>
    <scope>IDENTIFICATION</scope>
</reference>
<sequence>SAMVIFEHFKEVDCYSNISIAYRILFTVHVTVASPERSFSKLKLLKNYLRSTM</sequence>
<dbReference type="Proteomes" id="UP000015105">
    <property type="component" value="Chromosome 4D"/>
</dbReference>
<dbReference type="Pfam" id="PF05699">
    <property type="entry name" value="Dimer_Tnp_hAT"/>
    <property type="match status" value="1"/>
</dbReference>
<dbReference type="Gramene" id="AET4Gv20864200.1">
    <property type="protein sequence ID" value="AET4Gv20864200.1"/>
    <property type="gene ID" value="AET4Gv20864200"/>
</dbReference>
<name>A0A453JCG7_AEGTS</name>
<keyword evidence="3" id="KW-1185">Reference proteome</keyword>
<reference evidence="3" key="2">
    <citation type="journal article" date="2017" name="Nat. Plants">
        <title>The Aegilops tauschii genome reveals multiple impacts of transposons.</title>
        <authorList>
            <person name="Zhao G."/>
            <person name="Zou C."/>
            <person name="Li K."/>
            <person name="Wang K."/>
            <person name="Li T."/>
            <person name="Gao L."/>
            <person name="Zhang X."/>
            <person name="Wang H."/>
            <person name="Yang Z."/>
            <person name="Liu X."/>
            <person name="Jiang W."/>
            <person name="Mao L."/>
            <person name="Kong X."/>
            <person name="Jiao Y."/>
            <person name="Jia J."/>
        </authorList>
    </citation>
    <scope>NUCLEOTIDE SEQUENCE [LARGE SCALE GENOMIC DNA]</scope>
    <source>
        <strain evidence="3">cv. AL8/78</strain>
    </source>
</reference>
<organism evidence="2 3">
    <name type="scientific">Aegilops tauschii subsp. strangulata</name>
    <name type="common">Goatgrass</name>
    <dbReference type="NCBI Taxonomy" id="200361"/>
    <lineage>
        <taxon>Eukaryota</taxon>
        <taxon>Viridiplantae</taxon>
        <taxon>Streptophyta</taxon>
        <taxon>Embryophyta</taxon>
        <taxon>Tracheophyta</taxon>
        <taxon>Spermatophyta</taxon>
        <taxon>Magnoliopsida</taxon>
        <taxon>Liliopsida</taxon>
        <taxon>Poales</taxon>
        <taxon>Poaceae</taxon>
        <taxon>BOP clade</taxon>
        <taxon>Pooideae</taxon>
        <taxon>Triticodae</taxon>
        <taxon>Triticeae</taxon>
        <taxon>Triticinae</taxon>
        <taxon>Aegilops</taxon>
    </lineage>
</organism>
<reference evidence="3" key="1">
    <citation type="journal article" date="2014" name="Science">
        <title>Ancient hybridizations among the ancestral genomes of bread wheat.</title>
        <authorList>
            <consortium name="International Wheat Genome Sequencing Consortium,"/>
            <person name="Marcussen T."/>
            <person name="Sandve S.R."/>
            <person name="Heier L."/>
            <person name="Spannagl M."/>
            <person name="Pfeifer M."/>
            <person name="Jakobsen K.S."/>
            <person name="Wulff B.B."/>
            <person name="Steuernagel B."/>
            <person name="Mayer K.F."/>
            <person name="Olsen O.A."/>
        </authorList>
    </citation>
    <scope>NUCLEOTIDE SEQUENCE [LARGE SCALE GENOMIC DNA]</scope>
    <source>
        <strain evidence="3">cv. AL8/78</strain>
    </source>
</reference>
<accession>A0A453JCG7</accession>
<evidence type="ECO:0000313" key="2">
    <source>
        <dbReference type="EnsemblPlants" id="AET4Gv20864200.1"/>
    </source>
</evidence>
<dbReference type="STRING" id="200361.A0A453JCG7"/>
<protein>
    <recommendedName>
        <fullName evidence="1">HAT C-terminal dimerisation domain-containing protein</fullName>
    </recommendedName>
</protein>
<dbReference type="InterPro" id="IPR008906">
    <property type="entry name" value="HATC_C_dom"/>
</dbReference>
<dbReference type="EnsemblPlants" id="AET4Gv20864200.1">
    <property type="protein sequence ID" value="AET4Gv20864200.1"/>
    <property type="gene ID" value="AET4Gv20864200"/>
</dbReference>
<evidence type="ECO:0000259" key="1">
    <source>
        <dbReference type="Pfam" id="PF05699"/>
    </source>
</evidence>
<dbReference type="GO" id="GO:0046983">
    <property type="term" value="F:protein dimerization activity"/>
    <property type="evidence" value="ECO:0007669"/>
    <property type="project" value="InterPro"/>
</dbReference>